<keyword evidence="1" id="KW-0482">Metalloprotease</keyword>
<dbReference type="Pfam" id="PF01979">
    <property type="entry name" value="Amidohydro_1"/>
    <property type="match status" value="1"/>
</dbReference>
<feature type="active site" description="Proton acceptor" evidence="2">
    <location>
        <position position="285"/>
    </location>
</feature>
<comment type="similarity">
    <text evidence="1">Belongs to the peptidase M38 family.</text>
</comment>
<dbReference type="GO" id="GO:0008237">
    <property type="term" value="F:metallopeptidase activity"/>
    <property type="evidence" value="ECO:0007669"/>
    <property type="project" value="UniProtKB-KW"/>
</dbReference>
<evidence type="ECO:0000313" key="6">
    <source>
        <dbReference type="EMBL" id="SDY65804.1"/>
    </source>
</evidence>
<dbReference type="SUPFAM" id="SSF51338">
    <property type="entry name" value="Composite domain of metallo-dependent hydrolases"/>
    <property type="match status" value="1"/>
</dbReference>
<evidence type="ECO:0000256" key="4">
    <source>
        <dbReference type="PIRSR" id="PIRSR001238-3"/>
    </source>
</evidence>
<dbReference type="InterPro" id="IPR006680">
    <property type="entry name" value="Amidohydro-rel"/>
</dbReference>
<dbReference type="InterPro" id="IPR010229">
    <property type="entry name" value="Pept_M38_dipep"/>
</dbReference>
<dbReference type="NCBIfam" id="TIGR01975">
    <property type="entry name" value="isoAsp_dipep"/>
    <property type="match status" value="1"/>
</dbReference>
<name>A0A1H3LP81_9FIRM</name>
<dbReference type="EC" id="3.4.19.-" evidence="1"/>
<dbReference type="EMBL" id="FNPV01000003">
    <property type="protein sequence ID" value="SDY65804.1"/>
    <property type="molecule type" value="Genomic_DNA"/>
</dbReference>
<proteinExistence type="inferred from homology"/>
<evidence type="ECO:0000256" key="2">
    <source>
        <dbReference type="PIRSR" id="PIRSR001238-1"/>
    </source>
</evidence>
<dbReference type="GO" id="GO:0046872">
    <property type="term" value="F:metal ion binding"/>
    <property type="evidence" value="ECO:0007669"/>
    <property type="project" value="UniProtKB-KW"/>
</dbReference>
<keyword evidence="1 4" id="KW-0479">Metal-binding</keyword>
<dbReference type="AlphaFoldDB" id="A0A1H3LP81"/>
<feature type="binding site" evidence="3">
    <location>
        <begin position="68"/>
        <end position="70"/>
    </location>
    <ligand>
        <name>substrate</name>
    </ligand>
</feature>
<sequence length="389" mass="41737">MLLIRNAEVYQPAYMGRQDVLMAGDHILAIQKNLELGSLASGTEVIEAEGQILLPGFIDTHVHITGGGGEGGPHTRTPPIRLTDLTKAGVTTVVGCLGTDGFTRSMKDLLAKAAGLEEEGIRVYAWTGSYQMPVRSLFDHLEEDLLHLPRVIGVGEVALSDHRSSQPTVEEVKKLAASARVGGMLSGKPGLINFHLGDQPGGLSMLMKICQDTHIPLTQFLPTHQNRNEDLFQEALAYGKAGGYMDFTTSTVPAFIEEGEVPCHQALARALDAGIPIERISFSSDAQGSLPVFDKTGKCTGLEVGSAASLFQAVLEAVRLEGISLETALQTITSTPAKIMNWQDKGVLQVGGKADAVLFNVDEQRIETVIAKGRIMIQNQEVVVKGVFE</sequence>
<dbReference type="InterPro" id="IPR050378">
    <property type="entry name" value="Metallo-dep_Hydrolases_sf"/>
</dbReference>
<comment type="cofactor">
    <cofactor evidence="1 4">
        <name>Zn(2+)</name>
        <dbReference type="ChEBI" id="CHEBI:29105"/>
    </cofactor>
    <text evidence="1 4">Binds 2 Zn(2+) ions per subunit.</text>
</comment>
<evidence type="ECO:0000256" key="1">
    <source>
        <dbReference type="PIRNR" id="PIRNR001238"/>
    </source>
</evidence>
<dbReference type="PIRSF" id="PIRSF001238">
    <property type="entry name" value="IadA"/>
    <property type="match status" value="1"/>
</dbReference>
<feature type="binding site" evidence="3">
    <location>
        <position position="289"/>
    </location>
    <ligand>
        <name>substrate</name>
    </ligand>
</feature>
<dbReference type="Proteomes" id="UP000199230">
    <property type="component" value="Unassembled WGS sequence"/>
</dbReference>
<feature type="binding site" evidence="4">
    <location>
        <position position="61"/>
    </location>
    <ligand>
        <name>Zn(2+)</name>
        <dbReference type="ChEBI" id="CHEBI:29105"/>
        <label>1</label>
        <note>catalytic</note>
    </ligand>
</feature>
<dbReference type="InterPro" id="IPR032466">
    <property type="entry name" value="Metal_Hydrolase"/>
</dbReference>
<feature type="binding site" evidence="4">
    <location>
        <position position="285"/>
    </location>
    <ligand>
        <name>Zn(2+)</name>
        <dbReference type="ChEBI" id="CHEBI:29105"/>
        <label>1</label>
        <note>catalytic</note>
    </ligand>
</feature>
<feature type="binding site" evidence="3">
    <location>
        <position position="130"/>
    </location>
    <ligand>
        <name>substrate</name>
    </ligand>
</feature>
<dbReference type="GO" id="GO:0016810">
    <property type="term" value="F:hydrolase activity, acting on carbon-nitrogen (but not peptide) bonds"/>
    <property type="evidence" value="ECO:0007669"/>
    <property type="project" value="InterPro"/>
</dbReference>
<dbReference type="InterPro" id="IPR011059">
    <property type="entry name" value="Metal-dep_hydrolase_composite"/>
</dbReference>
<keyword evidence="1 4" id="KW-0862">Zinc</keyword>
<organism evidence="6 7">
    <name type="scientific">Tindallia californiensis</name>
    <dbReference type="NCBI Taxonomy" id="159292"/>
    <lineage>
        <taxon>Bacteria</taxon>
        <taxon>Bacillati</taxon>
        <taxon>Bacillota</taxon>
        <taxon>Clostridia</taxon>
        <taxon>Peptostreptococcales</taxon>
        <taxon>Tindalliaceae</taxon>
        <taxon>Tindallia</taxon>
    </lineage>
</organism>
<feature type="domain" description="Amidohydrolase-related" evidence="5">
    <location>
        <begin position="52"/>
        <end position="375"/>
    </location>
</feature>
<feature type="binding site" evidence="4">
    <location>
        <position position="195"/>
    </location>
    <ligand>
        <name>Zn(2+)</name>
        <dbReference type="ChEBI" id="CHEBI:29105"/>
        <label>2</label>
        <note>catalytic</note>
    </ligand>
</feature>
<gene>
    <name evidence="6" type="ORF">SAMN05192546_103292</name>
</gene>
<dbReference type="Gene3D" id="3.20.20.140">
    <property type="entry name" value="Metal-dependent hydrolases"/>
    <property type="match status" value="1"/>
</dbReference>
<dbReference type="OrthoDB" id="9775607at2"/>
<feature type="binding site" evidence="3">
    <location>
        <position position="99"/>
    </location>
    <ligand>
        <name>substrate</name>
    </ligand>
</feature>
<dbReference type="PANTHER" id="PTHR11647:SF1">
    <property type="entry name" value="COLLAPSIN RESPONSE MEDIATOR PROTEIN"/>
    <property type="match status" value="1"/>
</dbReference>
<comment type="function">
    <text evidence="1">Catalyzes the hydrolytic cleavage of a subset of L-isoaspartyl (L-beta-aspartyl) dipeptides. Used to degrade proteins damaged by L-isoaspartyl residues formation.</text>
</comment>
<keyword evidence="7" id="KW-1185">Reference proteome</keyword>
<reference evidence="6 7" key="1">
    <citation type="submission" date="2016-10" db="EMBL/GenBank/DDBJ databases">
        <authorList>
            <person name="de Groot N.N."/>
        </authorList>
    </citation>
    <scope>NUCLEOTIDE SEQUENCE [LARGE SCALE GENOMIC DNA]</scope>
    <source>
        <strain evidence="6 7">APO</strain>
    </source>
</reference>
<evidence type="ECO:0000259" key="5">
    <source>
        <dbReference type="Pfam" id="PF01979"/>
    </source>
</evidence>
<dbReference type="SUPFAM" id="SSF51556">
    <property type="entry name" value="Metallo-dependent hydrolases"/>
    <property type="match status" value="1"/>
</dbReference>
<comment type="subcellular location">
    <subcellularLocation>
        <location evidence="1">Cytoplasm</location>
    </subcellularLocation>
</comment>
<dbReference type="GO" id="GO:0006508">
    <property type="term" value="P:proteolysis"/>
    <property type="evidence" value="ECO:0007669"/>
    <property type="project" value="UniProtKB-KW"/>
</dbReference>
<comment type="PTM">
    <text evidence="1">Carboxylation allows a single lysine to coordinate two zinc ions.</text>
</comment>
<protein>
    <recommendedName>
        <fullName evidence="1">Isoaspartyl dipeptidase</fullName>
        <ecNumber evidence="1">3.4.19.-</ecNumber>
    </recommendedName>
</protein>
<dbReference type="STRING" id="159292.SAMN05192546_103292"/>
<feature type="binding site" evidence="4">
    <location>
        <position position="224"/>
    </location>
    <ligand>
        <name>Zn(2+)</name>
        <dbReference type="ChEBI" id="CHEBI:29105"/>
        <label>2</label>
        <note>catalytic</note>
    </ligand>
</feature>
<dbReference type="GO" id="GO:0005737">
    <property type="term" value="C:cytoplasm"/>
    <property type="evidence" value="ECO:0007669"/>
    <property type="project" value="UniProtKB-SubCell"/>
</dbReference>
<dbReference type="RefSeq" id="WP_093312108.1">
    <property type="nucleotide sequence ID" value="NZ_FNPV01000003.1"/>
</dbReference>
<feature type="binding site" evidence="3">
    <location>
        <position position="227"/>
    </location>
    <ligand>
        <name>substrate</name>
    </ligand>
</feature>
<evidence type="ECO:0000256" key="3">
    <source>
        <dbReference type="PIRSR" id="PIRSR001238-2"/>
    </source>
</evidence>
<keyword evidence="1" id="KW-0645">Protease</keyword>
<keyword evidence="1" id="KW-0378">Hydrolase</keyword>
<dbReference type="Gene3D" id="2.30.40.10">
    <property type="entry name" value="Urease, subunit C, domain 1"/>
    <property type="match status" value="1"/>
</dbReference>
<accession>A0A1H3LP81</accession>
<feature type="binding site" evidence="3">
    <location>
        <position position="163"/>
    </location>
    <ligand>
        <name>substrate</name>
    </ligand>
</feature>
<evidence type="ECO:0000313" key="7">
    <source>
        <dbReference type="Proteomes" id="UP000199230"/>
    </source>
</evidence>
<feature type="binding site" evidence="4">
    <location>
        <position position="63"/>
    </location>
    <ligand>
        <name>Zn(2+)</name>
        <dbReference type="ChEBI" id="CHEBI:29105"/>
        <label>1</label>
        <note>catalytic</note>
    </ligand>
</feature>
<dbReference type="GO" id="GO:0008798">
    <property type="term" value="F:beta-aspartyl-peptidase activity"/>
    <property type="evidence" value="ECO:0007669"/>
    <property type="project" value="InterPro"/>
</dbReference>
<dbReference type="PANTHER" id="PTHR11647">
    <property type="entry name" value="HYDRANTOINASE/DIHYDROPYRIMIDINASE FAMILY MEMBER"/>
    <property type="match status" value="1"/>
</dbReference>